<evidence type="ECO:0000313" key="13">
    <source>
        <dbReference type="EMBL" id="CAE7853628.1"/>
    </source>
</evidence>
<dbReference type="InterPro" id="IPR016195">
    <property type="entry name" value="Pol/histidinol_Pase-like"/>
</dbReference>
<organism evidence="13 14">
    <name type="scientific">Symbiodinium necroappetens</name>
    <dbReference type="NCBI Taxonomy" id="1628268"/>
    <lineage>
        <taxon>Eukaryota</taxon>
        <taxon>Sar</taxon>
        <taxon>Alveolata</taxon>
        <taxon>Dinophyceae</taxon>
        <taxon>Suessiales</taxon>
        <taxon>Symbiodiniaceae</taxon>
        <taxon>Symbiodinium</taxon>
    </lineage>
</organism>
<proteinExistence type="inferred from homology"/>
<dbReference type="InterPro" id="IPR002716">
    <property type="entry name" value="PIN_dom"/>
</dbReference>
<keyword evidence="9" id="KW-0378">Hydrolase</keyword>
<dbReference type="GO" id="GO:0004540">
    <property type="term" value="F:RNA nuclease activity"/>
    <property type="evidence" value="ECO:0007669"/>
    <property type="project" value="InterPro"/>
</dbReference>
<keyword evidence="14" id="KW-1185">Reference proteome</keyword>
<dbReference type="SUPFAM" id="SSF89550">
    <property type="entry name" value="PHP domain-like"/>
    <property type="match status" value="1"/>
</dbReference>
<dbReference type="GO" id="GO:0006355">
    <property type="term" value="P:regulation of DNA-templated transcription"/>
    <property type="evidence" value="ECO:0007669"/>
    <property type="project" value="InterPro"/>
</dbReference>
<dbReference type="SUPFAM" id="SSF88723">
    <property type="entry name" value="PIN domain-like"/>
    <property type="match status" value="1"/>
</dbReference>
<feature type="non-terminal residue" evidence="13">
    <location>
        <position position="1"/>
    </location>
</feature>
<evidence type="ECO:0000256" key="8">
    <source>
        <dbReference type="ARBA" id="ARBA00022763"/>
    </source>
</evidence>
<dbReference type="GO" id="GO:0046872">
    <property type="term" value="F:metal ion binding"/>
    <property type="evidence" value="ECO:0007669"/>
    <property type="project" value="UniProtKB-KW"/>
</dbReference>
<dbReference type="InterPro" id="IPR053853">
    <property type="entry name" value="FitA-like_RHH"/>
</dbReference>
<keyword evidence="8" id="KW-0227">DNA damage</keyword>
<keyword evidence="11" id="KW-0234">DNA repair</keyword>
<gene>
    <name evidence="13" type="primary">dnaE2</name>
    <name evidence="13" type="ORF">SNEC2469_LOCUS26637</name>
</gene>
<accession>A0A813A3E7</accession>
<dbReference type="GO" id="GO:0006260">
    <property type="term" value="P:DNA replication"/>
    <property type="evidence" value="ECO:0007669"/>
    <property type="project" value="UniProtKB-KW"/>
</dbReference>
<dbReference type="EMBL" id="CAJNJA010054583">
    <property type="protein sequence ID" value="CAE7853628.1"/>
    <property type="molecule type" value="Genomic_DNA"/>
</dbReference>
<keyword evidence="1" id="KW-0963">Cytoplasm</keyword>
<comment type="caution">
    <text evidence="13">The sequence shown here is derived from an EMBL/GenBank/DDBJ whole genome shotgun (WGS) entry which is preliminary data.</text>
</comment>
<dbReference type="GO" id="GO:0008408">
    <property type="term" value="F:3'-5' exonuclease activity"/>
    <property type="evidence" value="ECO:0007669"/>
    <property type="project" value="InterPro"/>
</dbReference>
<feature type="non-terminal residue" evidence="13">
    <location>
        <position position="866"/>
    </location>
</feature>
<reference evidence="13" key="1">
    <citation type="submission" date="2021-02" db="EMBL/GenBank/DDBJ databases">
        <authorList>
            <person name="Dougan E. K."/>
            <person name="Rhodes N."/>
            <person name="Thang M."/>
            <person name="Chan C."/>
        </authorList>
    </citation>
    <scope>NUCLEOTIDE SEQUENCE</scope>
</reference>
<keyword evidence="4" id="KW-0548">Nucleotidyltransferase</keyword>
<keyword evidence="7" id="KW-0479">Metal-binding</keyword>
<protein>
    <submittedName>
        <fullName evidence="13">DnaE2 protein</fullName>
    </submittedName>
</protein>
<dbReference type="PANTHER" id="PTHR32294:SF4">
    <property type="entry name" value="ERROR-PRONE DNA POLYMERASE"/>
    <property type="match status" value="1"/>
</dbReference>
<dbReference type="SMART" id="SM00481">
    <property type="entry name" value="POLIIIAc"/>
    <property type="match status" value="1"/>
</dbReference>
<sequence>PQSEIPMTTLTVRNLDEAVVARLKQRAREHGRSLESEVRDLLAHYANKPTPAEMKRSQPVTWVVDASVAIKWFIAEPGHETALAVMERGALAAPELLLAEVTNVAAKKARRGEIAAETARAIDKALGSRFVDLYPLEPLSGGALDLALALEHHLYDCLYLTLAQRLSTAFLTFDAKFHAKAEALGLGAHVELLSTSQFALSEPDIAEILRLEETIKRTQDILRDSDPKGTARPTPTSDFTIKADRKSPSRCALRKLLRTWPPQKITDFIAICSIGAETPASFGTADARDLEGARHRARRLAEDWPGGTNFSFLRAGSHPEELVTAAKTLGLAALGVADHNSLAGVVRAHAAAREAGLRLLVGARLAPAADAAPPWPELICYPRDRAAYGRLCKLLTRGKRRTTKGACDLGFDEILAALPGQVCIVLPPEPPAPASGGELGAELEADFAARLRALARAAPGDVYLGASWRHRGDDARRLTRLAGLAETCGTPLVAVGDVRLHHPARKPLLDTLTCIRTGVTIDAAGWRLEANAERHLKGPAEMARLFAAWPEALARSTEIVGKCRFCLDELRYDYPIEPSQAGRTPQQELEHLVRQGAAERYPPALHPAGVPARVQAALDHELALIAELDYAAYFLTVHDLVRFARERGILCQGRGSAANSAVCYCLGITAVDPAESELLFERFISAERGEPPDIDVDFEHARREEVIQHIYAKYGRDHAGLAATVICYRSRGALREVGKALGLSEDLIGALAGQIWGWSSEGVEAAQVRALGLDPEEPRLALVLALTRELIGFPRHLSQHGFALLQRHYGRMLDLASVPPDDPAVYDMLCAADSLGVFQVESRAQMTMLPRLRPRCFYDLVIEVAI</sequence>
<dbReference type="InterPro" id="IPR013321">
    <property type="entry name" value="Arc_rbn_hlx_hlx"/>
</dbReference>
<evidence type="ECO:0000256" key="3">
    <source>
        <dbReference type="ARBA" id="ARBA00022679"/>
    </source>
</evidence>
<evidence type="ECO:0000256" key="5">
    <source>
        <dbReference type="ARBA" id="ARBA00022705"/>
    </source>
</evidence>
<dbReference type="Pfam" id="PF01850">
    <property type="entry name" value="PIN"/>
    <property type="match status" value="1"/>
</dbReference>
<dbReference type="CDD" id="cd09873">
    <property type="entry name" value="PIN_Pae0151-like"/>
    <property type="match status" value="1"/>
</dbReference>
<dbReference type="InterPro" id="IPR040982">
    <property type="entry name" value="DNA_pol3_finger"/>
</dbReference>
<dbReference type="InterPro" id="IPR022907">
    <property type="entry name" value="VapC_family"/>
</dbReference>
<evidence type="ECO:0000256" key="1">
    <source>
        <dbReference type="ARBA" id="ARBA00022490"/>
    </source>
</evidence>
<dbReference type="InterPro" id="IPR044153">
    <property type="entry name" value="PIN_Pae0151-like"/>
</dbReference>
<dbReference type="InterPro" id="IPR004013">
    <property type="entry name" value="PHP_dom"/>
</dbReference>
<evidence type="ECO:0000256" key="2">
    <source>
        <dbReference type="ARBA" id="ARBA00022649"/>
    </source>
</evidence>
<dbReference type="Pfam" id="PF17657">
    <property type="entry name" value="DNA_pol3_finger"/>
    <property type="match status" value="1"/>
</dbReference>
<dbReference type="PANTHER" id="PTHR32294">
    <property type="entry name" value="DNA POLYMERASE III SUBUNIT ALPHA"/>
    <property type="match status" value="1"/>
</dbReference>
<dbReference type="OrthoDB" id="448544at2759"/>
<dbReference type="SUPFAM" id="SSF47598">
    <property type="entry name" value="Ribbon-helix-helix"/>
    <property type="match status" value="1"/>
</dbReference>
<evidence type="ECO:0000256" key="7">
    <source>
        <dbReference type="ARBA" id="ARBA00022723"/>
    </source>
</evidence>
<evidence type="ECO:0000256" key="11">
    <source>
        <dbReference type="ARBA" id="ARBA00023204"/>
    </source>
</evidence>
<dbReference type="Pfam" id="PF02811">
    <property type="entry name" value="PHP"/>
    <property type="match status" value="1"/>
</dbReference>
<dbReference type="CDD" id="cd07434">
    <property type="entry name" value="PHP_PolIIIA_DnaE2"/>
    <property type="match status" value="1"/>
</dbReference>
<evidence type="ECO:0000256" key="9">
    <source>
        <dbReference type="ARBA" id="ARBA00022801"/>
    </source>
</evidence>
<dbReference type="InterPro" id="IPR010985">
    <property type="entry name" value="Ribbon_hlx_hlx"/>
</dbReference>
<dbReference type="HAMAP" id="MF_00265">
    <property type="entry name" value="VapC_Nob1"/>
    <property type="match status" value="1"/>
</dbReference>
<dbReference type="InterPro" id="IPR029060">
    <property type="entry name" value="PIN-like_dom_sf"/>
</dbReference>
<dbReference type="Gene3D" id="3.40.50.1010">
    <property type="entry name" value="5'-nuclease"/>
    <property type="match status" value="1"/>
</dbReference>
<evidence type="ECO:0000256" key="4">
    <source>
        <dbReference type="ARBA" id="ARBA00022695"/>
    </source>
</evidence>
<dbReference type="GO" id="GO:0003887">
    <property type="term" value="F:DNA-directed DNA polymerase activity"/>
    <property type="evidence" value="ECO:0007669"/>
    <property type="project" value="UniProtKB-KW"/>
</dbReference>
<dbReference type="Proteomes" id="UP000601435">
    <property type="component" value="Unassembled WGS sequence"/>
</dbReference>
<evidence type="ECO:0000313" key="14">
    <source>
        <dbReference type="Proteomes" id="UP000601435"/>
    </source>
</evidence>
<evidence type="ECO:0000259" key="12">
    <source>
        <dbReference type="SMART" id="SM00481"/>
    </source>
</evidence>
<evidence type="ECO:0000256" key="6">
    <source>
        <dbReference type="ARBA" id="ARBA00022722"/>
    </source>
</evidence>
<dbReference type="InterPro" id="IPR011708">
    <property type="entry name" value="DNA_pol3_alpha_NTPase_dom"/>
</dbReference>
<dbReference type="Pfam" id="PF22513">
    <property type="entry name" value="FitA-like_RHH"/>
    <property type="match status" value="1"/>
</dbReference>
<dbReference type="Pfam" id="PF07733">
    <property type="entry name" value="DNA_pol3_alpha"/>
    <property type="match status" value="1"/>
</dbReference>
<evidence type="ECO:0000256" key="10">
    <source>
        <dbReference type="ARBA" id="ARBA00022932"/>
    </source>
</evidence>
<keyword evidence="10" id="KW-0239">DNA-directed DNA polymerase</keyword>
<dbReference type="GO" id="GO:0006281">
    <property type="term" value="P:DNA repair"/>
    <property type="evidence" value="ECO:0007669"/>
    <property type="project" value="UniProtKB-KW"/>
</dbReference>
<dbReference type="InterPro" id="IPR004805">
    <property type="entry name" value="DnaE2/DnaE/PolC"/>
</dbReference>
<name>A0A813A3E7_9DINO</name>
<dbReference type="AlphaFoldDB" id="A0A813A3E7"/>
<dbReference type="Gene3D" id="3.20.20.140">
    <property type="entry name" value="Metal-dependent hydrolases"/>
    <property type="match status" value="1"/>
</dbReference>
<keyword evidence="2" id="KW-1277">Toxin-antitoxin system</keyword>
<keyword evidence="6" id="KW-0540">Nuclease</keyword>
<dbReference type="InterPro" id="IPR003141">
    <property type="entry name" value="Pol/His_phosphatase_N"/>
</dbReference>
<dbReference type="Gene3D" id="1.10.1220.10">
    <property type="entry name" value="Met repressor-like"/>
    <property type="match status" value="1"/>
</dbReference>
<keyword evidence="3" id="KW-0808">Transferase</keyword>
<keyword evidence="5" id="KW-0235">DNA replication</keyword>
<feature type="domain" description="Polymerase/histidinol phosphatase N-terminal" evidence="12">
    <location>
        <begin position="308"/>
        <end position="369"/>
    </location>
</feature>